<accession>A0A7I7UI81</accession>
<organism evidence="2 3">
    <name type="scientific">Mycolicibacterium pulveris</name>
    <name type="common">Mycobacterium pulveris</name>
    <dbReference type="NCBI Taxonomy" id="36813"/>
    <lineage>
        <taxon>Bacteria</taxon>
        <taxon>Bacillati</taxon>
        <taxon>Actinomycetota</taxon>
        <taxon>Actinomycetes</taxon>
        <taxon>Mycobacteriales</taxon>
        <taxon>Mycobacteriaceae</taxon>
        <taxon>Mycolicibacterium</taxon>
    </lineage>
</organism>
<feature type="transmembrane region" description="Helical" evidence="1">
    <location>
        <begin position="266"/>
        <end position="286"/>
    </location>
</feature>
<dbReference type="Proteomes" id="UP000467252">
    <property type="component" value="Chromosome"/>
</dbReference>
<feature type="transmembrane region" description="Helical" evidence="1">
    <location>
        <begin position="97"/>
        <end position="120"/>
    </location>
</feature>
<dbReference type="Pfam" id="PF17198">
    <property type="entry name" value="AveC_like"/>
    <property type="match status" value="1"/>
</dbReference>
<dbReference type="InterPro" id="IPR033459">
    <property type="entry name" value="AveC-like"/>
</dbReference>
<protein>
    <recommendedName>
        <fullName evidence="4">DUF5135 domain-containing protein</fullName>
    </recommendedName>
</protein>
<feature type="transmembrane region" description="Helical" evidence="1">
    <location>
        <begin position="132"/>
        <end position="152"/>
    </location>
</feature>
<keyword evidence="3" id="KW-1185">Reference proteome</keyword>
<sequence>MRPASGATDVIGADHDGREHGLVTAVAKSFIGISRPQFLPGAGASTADPGRGGAVTVWACLGVLWLVFIGQVFVRWMTSTDGSFGPATIPGPDEYDLWRLIAMRVVEGLSIAIMVSMAWYCLVRPWLRHRRIGLDGMLFIAATLAAPIDPLINYFHWTFAWNAHAVNWGSWGHLFPLSSTPHYAEGFVWFVPQYVYLGLGFAIIECGVILTLRQRFPTISNVKAFGIAGALTFLVDICIEYLFILAEIYAYPRTIQAFTLFAGSQYQFPIYESVFVTAYAMGFTLLRMSAYDDPHGLCFVERGLHRVRPRARFLIRQLALIGFCAFWAAVTYFLPWSWLSVSVDSDVTSLLPSYLLPSRW</sequence>
<name>A0A7I7UI81_MYCPV</name>
<evidence type="ECO:0000313" key="2">
    <source>
        <dbReference type="EMBL" id="BBY81188.1"/>
    </source>
</evidence>
<dbReference type="AlphaFoldDB" id="A0A7I7UI81"/>
<feature type="transmembrane region" description="Helical" evidence="1">
    <location>
        <begin position="55"/>
        <end position="77"/>
    </location>
</feature>
<feature type="transmembrane region" description="Helical" evidence="1">
    <location>
        <begin position="224"/>
        <end position="246"/>
    </location>
</feature>
<reference evidence="2 3" key="1">
    <citation type="journal article" date="2019" name="Emerg. Microbes Infect.">
        <title>Comprehensive subspecies identification of 175 nontuberculous mycobacteria species based on 7547 genomic profiles.</title>
        <authorList>
            <person name="Matsumoto Y."/>
            <person name="Kinjo T."/>
            <person name="Motooka D."/>
            <person name="Nabeya D."/>
            <person name="Jung N."/>
            <person name="Uechi K."/>
            <person name="Horii T."/>
            <person name="Iida T."/>
            <person name="Fujita J."/>
            <person name="Nakamura S."/>
        </authorList>
    </citation>
    <scope>NUCLEOTIDE SEQUENCE [LARGE SCALE GENOMIC DNA]</scope>
    <source>
        <strain evidence="2 3">JCM 6370</strain>
    </source>
</reference>
<gene>
    <name evidence="2" type="ORF">MPUL_23460</name>
</gene>
<keyword evidence="1" id="KW-0472">Membrane</keyword>
<keyword evidence="1" id="KW-1133">Transmembrane helix</keyword>
<keyword evidence="1" id="KW-0812">Transmembrane</keyword>
<evidence type="ECO:0000313" key="3">
    <source>
        <dbReference type="Proteomes" id="UP000467252"/>
    </source>
</evidence>
<evidence type="ECO:0008006" key="4">
    <source>
        <dbReference type="Google" id="ProtNLM"/>
    </source>
</evidence>
<feature type="transmembrane region" description="Helical" evidence="1">
    <location>
        <begin position="313"/>
        <end position="334"/>
    </location>
</feature>
<evidence type="ECO:0000256" key="1">
    <source>
        <dbReference type="SAM" id="Phobius"/>
    </source>
</evidence>
<feature type="transmembrane region" description="Helical" evidence="1">
    <location>
        <begin position="194"/>
        <end position="212"/>
    </location>
</feature>
<dbReference type="EMBL" id="AP022599">
    <property type="protein sequence ID" value="BBY81188.1"/>
    <property type="molecule type" value="Genomic_DNA"/>
</dbReference>
<proteinExistence type="predicted"/>